<organism evidence="1 2">
    <name type="scientific">Amycolatopsis coloradensis</name>
    <dbReference type="NCBI Taxonomy" id="76021"/>
    <lineage>
        <taxon>Bacteria</taxon>
        <taxon>Bacillati</taxon>
        <taxon>Actinomycetota</taxon>
        <taxon>Actinomycetes</taxon>
        <taxon>Pseudonocardiales</taxon>
        <taxon>Pseudonocardiaceae</taxon>
        <taxon>Amycolatopsis</taxon>
    </lineage>
</organism>
<keyword evidence="2" id="KW-1185">Reference proteome</keyword>
<keyword evidence="1" id="KW-0378">Hydrolase</keyword>
<accession>A0ACD5BFE0</accession>
<reference evidence="1" key="1">
    <citation type="submission" date="2023-10" db="EMBL/GenBank/DDBJ databases">
        <title>Whole genome sequencing of actinobacterial strain Amycolatopsis sp. (BCA-696) identifies the underlying plant growth-promoting genes.</title>
        <authorList>
            <person name="Gandham P."/>
            <person name="Vadla N."/>
            <person name="Saji A."/>
            <person name="Srinivas V."/>
            <person name="Ruperao P."/>
            <person name="Selvanayagam S."/>
            <person name="Saxena R.K."/>
            <person name="Rathore A."/>
            <person name="Gopalakrishnan S."/>
            <person name="Thakur V."/>
        </authorList>
    </citation>
    <scope>NUCLEOTIDE SEQUENCE</scope>
    <source>
        <strain evidence="1">BCA-696</strain>
    </source>
</reference>
<evidence type="ECO:0000313" key="2">
    <source>
        <dbReference type="Proteomes" id="UP001456344"/>
    </source>
</evidence>
<gene>
    <name evidence="1" type="ORF">LCL61_21585</name>
</gene>
<dbReference type="EMBL" id="CP150484">
    <property type="protein sequence ID" value="WYW18138.1"/>
    <property type="molecule type" value="Genomic_DNA"/>
</dbReference>
<keyword evidence="1" id="KW-0645">Protease</keyword>
<dbReference type="Proteomes" id="UP001456344">
    <property type="component" value="Chromosome"/>
</dbReference>
<protein>
    <submittedName>
        <fullName evidence="1">Site-2 protease family protein</fullName>
    </submittedName>
</protein>
<evidence type="ECO:0000313" key="1">
    <source>
        <dbReference type="EMBL" id="WYW18138.1"/>
    </source>
</evidence>
<name>A0ACD5BFE0_9PSEU</name>
<sequence length="391" mass="40900">MFRTAIPLGRWAGVVVRAHWSVLVVLLLITDLLASAVLPQAAPGANTTWYWVTGGLTATGFLVSLLLHELSHATVARHHGVTVRRITLWMLGGMAEFEGEPQTPKADFRIAVAGPLASLLIGGTALGGAFLAAGALPPLPVGGLAWLGVSNLLLAVFNLLPGAPLDGGRILRAVIWWRRGDRARAGAIADRSGQVLGAVLAMAGFAQLVFLGQFTGLWLVLLGWFLIFAAQAEFAAGPLRERLGGLLVGDIMNSAPVIAPGWWTVDAFAEYAAGASHERVFPVLSFDGVPLGVVSLGDLLKVPADARCATRITDVARKDRAVTVVGVDAPVAALMERGFPRSGRDLVLVTRAGGLAGVVGADDLAWAFEVTALDHRPRIAGGQASKLTTGH</sequence>
<proteinExistence type="predicted"/>